<organism evidence="16 17">
    <name type="scientific">Stentor coeruleus</name>
    <dbReference type="NCBI Taxonomy" id="5963"/>
    <lineage>
        <taxon>Eukaryota</taxon>
        <taxon>Sar</taxon>
        <taxon>Alveolata</taxon>
        <taxon>Ciliophora</taxon>
        <taxon>Postciliodesmatophora</taxon>
        <taxon>Heterotrichea</taxon>
        <taxon>Heterotrichida</taxon>
        <taxon>Stentoridae</taxon>
        <taxon>Stentor</taxon>
    </lineage>
</organism>
<dbReference type="SUPFAM" id="SSF103473">
    <property type="entry name" value="MFS general substrate transporter"/>
    <property type="match status" value="1"/>
</dbReference>
<evidence type="ECO:0000256" key="11">
    <source>
        <dbReference type="ARBA" id="ARBA00044668"/>
    </source>
</evidence>
<feature type="transmembrane region" description="Helical" evidence="14">
    <location>
        <begin position="370"/>
        <end position="391"/>
    </location>
</feature>
<dbReference type="GO" id="GO:0005351">
    <property type="term" value="F:carbohydrate:proton symporter activity"/>
    <property type="evidence" value="ECO:0007669"/>
    <property type="project" value="TreeGrafter"/>
</dbReference>
<accession>A0A1R2BC10</accession>
<dbReference type="EMBL" id="MPUH01000761">
    <property type="protein sequence ID" value="OMJ74297.1"/>
    <property type="molecule type" value="Genomic_DNA"/>
</dbReference>
<comment type="subcellular location">
    <subcellularLocation>
        <location evidence="1">Membrane</location>
        <topology evidence="1">Multi-pass membrane protein</topology>
    </subcellularLocation>
</comment>
<name>A0A1R2BC10_9CILI</name>
<evidence type="ECO:0000256" key="14">
    <source>
        <dbReference type="SAM" id="Phobius"/>
    </source>
</evidence>
<sequence length="448" mass="51019">MKTIYYFYTLTFITSIGSFEFGYNIAILNNIIKSFNQLYLNILTPSGAILGCFLGCFIANAYGRRNCIFFMNALNILGSGICICIVSIKENQSLIYVFIIGRIFSGISTGIASYIVPLYIREMAYQEYYVRLGSINQFMITFGILLAYVLGYACQASDTLYMIFIVPIIANLIQILFFWKVYTQDTPTYLINSGKRKQAIDLISKLYFNNEIEEKGSQELIDLDISTDSISPSHGSFFKNLMQNESLKMGCIIALLQQLTGINIYMMNSSHILQNLNHLDSQISTIIIGAVNCISGSLSMFILKSHYKINLQIGAVWMGICYIIVLSTLTSEDFFYIYFVCIIMFIIAFEISIGPIMWIYCADVLSDKGVAITSAMNWVGVLFITGMFAIFDGMLDLKNIDNQPGVAFIVMNVFYFVFCCVMLYYSRWRIKERMELYEMSQKRFSVSM</sequence>
<evidence type="ECO:0000256" key="4">
    <source>
        <dbReference type="ARBA" id="ARBA00022692"/>
    </source>
</evidence>
<feature type="domain" description="Major facilitator superfamily (MFS) profile" evidence="15">
    <location>
        <begin position="1"/>
        <end position="430"/>
    </location>
</feature>
<evidence type="ECO:0000256" key="13">
    <source>
        <dbReference type="ARBA" id="ARBA00044780"/>
    </source>
</evidence>
<reference evidence="16 17" key="1">
    <citation type="submission" date="2016-11" db="EMBL/GenBank/DDBJ databases">
        <title>The macronuclear genome of Stentor coeruleus: a giant cell with tiny introns.</title>
        <authorList>
            <person name="Slabodnick M."/>
            <person name="Ruby J.G."/>
            <person name="Reiff S.B."/>
            <person name="Swart E.C."/>
            <person name="Gosai S."/>
            <person name="Prabakaran S."/>
            <person name="Witkowska E."/>
            <person name="Larue G.E."/>
            <person name="Fisher S."/>
            <person name="Freeman R.M."/>
            <person name="Gunawardena J."/>
            <person name="Chu W."/>
            <person name="Stover N.A."/>
            <person name="Gregory B.D."/>
            <person name="Nowacki M."/>
            <person name="Derisi J."/>
            <person name="Roy S.W."/>
            <person name="Marshall W.F."/>
            <person name="Sood P."/>
        </authorList>
    </citation>
    <scope>NUCLEOTIDE SEQUENCE [LARGE SCALE GENOMIC DNA]</scope>
    <source>
        <strain evidence="16">WM001</strain>
    </source>
</reference>
<dbReference type="PANTHER" id="PTHR48022">
    <property type="entry name" value="PLASTIDIC GLUCOSE TRANSPORTER 4"/>
    <property type="match status" value="1"/>
</dbReference>
<evidence type="ECO:0000313" key="17">
    <source>
        <dbReference type="Proteomes" id="UP000187209"/>
    </source>
</evidence>
<feature type="transmembrane region" description="Helical" evidence="14">
    <location>
        <begin position="406"/>
        <end position="425"/>
    </location>
</feature>
<feature type="transmembrane region" description="Helical" evidence="14">
    <location>
        <begin position="7"/>
        <end position="32"/>
    </location>
</feature>
<evidence type="ECO:0000256" key="6">
    <source>
        <dbReference type="ARBA" id="ARBA00023136"/>
    </source>
</evidence>
<dbReference type="InterPro" id="IPR036259">
    <property type="entry name" value="MFS_trans_sf"/>
</dbReference>
<feature type="transmembrane region" description="Helical" evidence="14">
    <location>
        <begin position="128"/>
        <end position="153"/>
    </location>
</feature>
<comment type="similarity">
    <text evidence="2">Belongs to the major facilitator superfamily. Sugar transporter (TC 2.A.1.1) family.</text>
</comment>
<evidence type="ECO:0000256" key="8">
    <source>
        <dbReference type="ARBA" id="ARBA00044648"/>
    </source>
</evidence>
<evidence type="ECO:0000256" key="2">
    <source>
        <dbReference type="ARBA" id="ARBA00010992"/>
    </source>
</evidence>
<keyword evidence="4 14" id="KW-0812">Transmembrane</keyword>
<comment type="catalytic activity">
    <reaction evidence="12">
        <text>D-fructose(out) = D-fructose(in)</text>
        <dbReference type="Rhea" id="RHEA:60372"/>
        <dbReference type="ChEBI" id="CHEBI:37721"/>
    </reaction>
    <physiologicalReaction direction="left-to-right" evidence="12">
        <dbReference type="Rhea" id="RHEA:60373"/>
    </physiologicalReaction>
</comment>
<protein>
    <recommendedName>
        <fullName evidence="13">Hexose transporter 1</fullName>
    </recommendedName>
</protein>
<evidence type="ECO:0000256" key="7">
    <source>
        <dbReference type="ARBA" id="ARBA00044637"/>
    </source>
</evidence>
<comment type="catalytic activity">
    <reaction evidence="9">
        <text>D-xylose(out) = D-xylose(in)</text>
        <dbReference type="Rhea" id="RHEA:78427"/>
        <dbReference type="ChEBI" id="CHEBI:53455"/>
    </reaction>
    <physiologicalReaction direction="left-to-right" evidence="9">
        <dbReference type="Rhea" id="RHEA:78428"/>
    </physiologicalReaction>
</comment>
<dbReference type="Gene3D" id="1.20.1250.20">
    <property type="entry name" value="MFS general substrate transporter like domains"/>
    <property type="match status" value="1"/>
</dbReference>
<keyword evidence="6 14" id="KW-0472">Membrane</keyword>
<dbReference type="GO" id="GO:0016020">
    <property type="term" value="C:membrane"/>
    <property type="evidence" value="ECO:0007669"/>
    <property type="project" value="UniProtKB-SubCell"/>
</dbReference>
<evidence type="ECO:0000256" key="3">
    <source>
        <dbReference type="ARBA" id="ARBA00011738"/>
    </source>
</evidence>
<evidence type="ECO:0000259" key="15">
    <source>
        <dbReference type="PROSITE" id="PS50850"/>
    </source>
</evidence>
<evidence type="ECO:0000256" key="5">
    <source>
        <dbReference type="ARBA" id="ARBA00022989"/>
    </source>
</evidence>
<feature type="transmembrane region" description="Helical" evidence="14">
    <location>
        <begin position="159"/>
        <end position="179"/>
    </location>
</feature>
<feature type="transmembrane region" description="Helical" evidence="14">
    <location>
        <begin position="247"/>
        <end position="266"/>
    </location>
</feature>
<dbReference type="AlphaFoldDB" id="A0A1R2BC10"/>
<dbReference type="InterPro" id="IPR020846">
    <property type="entry name" value="MFS_dom"/>
</dbReference>
<evidence type="ECO:0000313" key="16">
    <source>
        <dbReference type="EMBL" id="OMJ74297.1"/>
    </source>
</evidence>
<gene>
    <name evidence="16" type="ORF">SteCoe_26819</name>
</gene>
<proteinExistence type="inferred from homology"/>
<comment type="catalytic activity">
    <reaction evidence="8">
        <text>D-glucose(out) = D-glucose(in)</text>
        <dbReference type="Rhea" id="RHEA:60376"/>
        <dbReference type="ChEBI" id="CHEBI:4167"/>
    </reaction>
    <physiologicalReaction direction="left-to-right" evidence="8">
        <dbReference type="Rhea" id="RHEA:60377"/>
    </physiologicalReaction>
</comment>
<feature type="transmembrane region" description="Helical" evidence="14">
    <location>
        <begin position="94"/>
        <end position="116"/>
    </location>
</feature>
<dbReference type="Proteomes" id="UP000187209">
    <property type="component" value="Unassembled WGS sequence"/>
</dbReference>
<comment type="catalytic activity">
    <reaction evidence="10">
        <text>D-mannose(out) = D-mannose(in)</text>
        <dbReference type="Rhea" id="RHEA:78391"/>
        <dbReference type="ChEBI" id="CHEBI:4208"/>
    </reaction>
    <physiologicalReaction direction="left-to-right" evidence="10">
        <dbReference type="Rhea" id="RHEA:78392"/>
    </physiologicalReaction>
</comment>
<dbReference type="PRINTS" id="PR00171">
    <property type="entry name" value="SUGRTRNSPORT"/>
</dbReference>
<feature type="transmembrane region" description="Helical" evidence="14">
    <location>
        <begin position="335"/>
        <end position="358"/>
    </location>
</feature>
<comment type="catalytic activity">
    <reaction evidence="7">
        <text>D-galactose(in) = D-galactose(out)</text>
        <dbReference type="Rhea" id="RHEA:34915"/>
        <dbReference type="ChEBI" id="CHEBI:4139"/>
    </reaction>
    <physiologicalReaction direction="right-to-left" evidence="7">
        <dbReference type="Rhea" id="RHEA:34917"/>
    </physiologicalReaction>
</comment>
<dbReference type="InterPro" id="IPR050360">
    <property type="entry name" value="MFS_Sugar_Transporters"/>
</dbReference>
<evidence type="ECO:0000256" key="12">
    <source>
        <dbReference type="ARBA" id="ARBA00044710"/>
    </source>
</evidence>
<evidence type="ECO:0000256" key="10">
    <source>
        <dbReference type="ARBA" id="ARBA00044662"/>
    </source>
</evidence>
<dbReference type="PROSITE" id="PS50850">
    <property type="entry name" value="MFS"/>
    <property type="match status" value="1"/>
</dbReference>
<comment type="catalytic activity">
    <reaction evidence="11">
        <text>D-glucosamine(out) = D-glucosamine(in)</text>
        <dbReference type="Rhea" id="RHEA:78423"/>
        <dbReference type="ChEBI" id="CHEBI:58723"/>
    </reaction>
    <physiologicalReaction direction="left-to-right" evidence="11">
        <dbReference type="Rhea" id="RHEA:78424"/>
    </physiologicalReaction>
</comment>
<feature type="transmembrane region" description="Helical" evidence="14">
    <location>
        <begin position="310"/>
        <end position="329"/>
    </location>
</feature>
<feature type="transmembrane region" description="Helical" evidence="14">
    <location>
        <begin position="286"/>
        <end position="303"/>
    </location>
</feature>
<keyword evidence="17" id="KW-1185">Reference proteome</keyword>
<dbReference type="InterPro" id="IPR005828">
    <property type="entry name" value="MFS_sugar_transport-like"/>
</dbReference>
<dbReference type="OrthoDB" id="6612291at2759"/>
<evidence type="ECO:0000256" key="1">
    <source>
        <dbReference type="ARBA" id="ARBA00004141"/>
    </source>
</evidence>
<dbReference type="Pfam" id="PF00083">
    <property type="entry name" value="Sugar_tr"/>
    <property type="match status" value="1"/>
</dbReference>
<comment type="subunit">
    <text evidence="3">Homodimer.</text>
</comment>
<feature type="transmembrane region" description="Helical" evidence="14">
    <location>
        <begin position="69"/>
        <end position="88"/>
    </location>
</feature>
<dbReference type="PANTHER" id="PTHR48022:SF2">
    <property type="entry name" value="PLASTIDIC GLUCOSE TRANSPORTER 4"/>
    <property type="match status" value="1"/>
</dbReference>
<dbReference type="InterPro" id="IPR003663">
    <property type="entry name" value="Sugar/inositol_transpt"/>
</dbReference>
<evidence type="ECO:0000256" key="9">
    <source>
        <dbReference type="ARBA" id="ARBA00044656"/>
    </source>
</evidence>
<keyword evidence="5 14" id="KW-1133">Transmembrane helix</keyword>
<comment type="caution">
    <text evidence="16">The sequence shown here is derived from an EMBL/GenBank/DDBJ whole genome shotgun (WGS) entry which is preliminary data.</text>
</comment>
<feature type="transmembrane region" description="Helical" evidence="14">
    <location>
        <begin position="38"/>
        <end position="62"/>
    </location>
</feature>